<keyword evidence="3" id="KW-1185">Reference proteome</keyword>
<evidence type="ECO:0000313" key="3">
    <source>
        <dbReference type="Proteomes" id="UP000215633"/>
    </source>
</evidence>
<keyword evidence="1" id="KW-0812">Transmembrane</keyword>
<accession>A0A261VQQ7</accession>
<feature type="transmembrane region" description="Helical" evidence="1">
    <location>
        <begin position="45"/>
        <end position="69"/>
    </location>
</feature>
<organism evidence="2 3">
    <name type="scientific">Bordetella genomosp. 2</name>
    <dbReference type="NCBI Taxonomy" id="1983456"/>
    <lineage>
        <taxon>Bacteria</taxon>
        <taxon>Pseudomonadati</taxon>
        <taxon>Pseudomonadota</taxon>
        <taxon>Betaproteobacteria</taxon>
        <taxon>Burkholderiales</taxon>
        <taxon>Alcaligenaceae</taxon>
        <taxon>Bordetella</taxon>
    </lineage>
</organism>
<evidence type="ECO:0000313" key="2">
    <source>
        <dbReference type="EMBL" id="OZI76444.1"/>
    </source>
</evidence>
<name>A0A261VQQ7_9BORD</name>
<evidence type="ECO:0000256" key="1">
    <source>
        <dbReference type="SAM" id="Phobius"/>
    </source>
</evidence>
<sequence>MRWRLLIWILWPSFLAAVAGSALIFALIDPMDVAVLGQWQPGRMAFYTVSFFVLWLMAGMSSALTAWLAPGVWRGAPDPDTF</sequence>
<protein>
    <submittedName>
        <fullName evidence="2">Uncharacterized protein</fullName>
    </submittedName>
</protein>
<dbReference type="AlphaFoldDB" id="A0A261VQQ7"/>
<gene>
    <name evidence="2" type="ORF">CAL24_15050</name>
</gene>
<keyword evidence="1" id="KW-0472">Membrane</keyword>
<keyword evidence="1" id="KW-1133">Transmembrane helix</keyword>
<reference evidence="3" key="1">
    <citation type="submission" date="2017-05" db="EMBL/GenBank/DDBJ databases">
        <title>Complete and WGS of Bordetella genogroups.</title>
        <authorList>
            <person name="Spilker T."/>
            <person name="Lipuma J."/>
        </authorList>
    </citation>
    <scope>NUCLEOTIDE SEQUENCE [LARGE SCALE GENOMIC DNA]</scope>
    <source>
        <strain evidence="3">AU8256</strain>
    </source>
</reference>
<proteinExistence type="predicted"/>
<comment type="caution">
    <text evidence="2">The sequence shown here is derived from an EMBL/GenBank/DDBJ whole genome shotgun (WGS) entry which is preliminary data.</text>
</comment>
<dbReference type="EMBL" id="NEVT01000006">
    <property type="protein sequence ID" value="OZI76444.1"/>
    <property type="molecule type" value="Genomic_DNA"/>
</dbReference>
<dbReference type="RefSeq" id="WP_094807093.1">
    <property type="nucleotide sequence ID" value="NZ_NEVT01000006.1"/>
</dbReference>
<dbReference type="Proteomes" id="UP000215633">
    <property type="component" value="Unassembled WGS sequence"/>
</dbReference>